<reference evidence="2 3" key="1">
    <citation type="submission" date="2020-11" db="EMBL/GenBank/DDBJ databases">
        <title>Draft genome sequencing of a Lachnospiraceae strain isolated from anoxic soil subjected to BSD treatment.</title>
        <authorList>
            <person name="Uek A."/>
            <person name="Tonouchi A."/>
        </authorList>
    </citation>
    <scope>NUCLEOTIDE SEQUENCE [LARGE SCALE GENOMIC DNA]</scope>
    <source>
        <strain evidence="2 3">TB5</strain>
    </source>
</reference>
<protein>
    <recommendedName>
        <fullName evidence="1">Choice-of-anchor A domain-containing protein</fullName>
    </recommendedName>
</protein>
<dbReference type="NCBIfam" id="TIGR04215">
    <property type="entry name" value="choice_anch_A"/>
    <property type="match status" value="1"/>
</dbReference>
<keyword evidence="3" id="KW-1185">Reference proteome</keyword>
<evidence type="ECO:0000259" key="1">
    <source>
        <dbReference type="Pfam" id="PF20597"/>
    </source>
</evidence>
<gene>
    <name evidence="2" type="ORF">bsdtb5_12750</name>
</gene>
<dbReference type="InterPro" id="IPR026588">
    <property type="entry name" value="Choice_anch_A"/>
</dbReference>
<proteinExistence type="predicted"/>
<name>A0A7R7EIW1_9FIRM</name>
<dbReference type="Proteomes" id="UP000595897">
    <property type="component" value="Chromosome"/>
</dbReference>
<dbReference type="RefSeq" id="WP_271715234.1">
    <property type="nucleotide sequence ID" value="NZ_AP024169.1"/>
</dbReference>
<dbReference type="KEGG" id="ahb:bsdtb5_12750"/>
<accession>A0A7R7EIW1</accession>
<evidence type="ECO:0000313" key="2">
    <source>
        <dbReference type="EMBL" id="BCN29980.1"/>
    </source>
</evidence>
<dbReference type="Pfam" id="PF20597">
    <property type="entry name" value="pAdhesive_15"/>
    <property type="match status" value="1"/>
</dbReference>
<evidence type="ECO:0000313" key="3">
    <source>
        <dbReference type="Proteomes" id="UP000595897"/>
    </source>
</evidence>
<organism evidence="2 3">
    <name type="scientific">Anaeromicropila herbilytica</name>
    <dbReference type="NCBI Taxonomy" id="2785025"/>
    <lineage>
        <taxon>Bacteria</taxon>
        <taxon>Bacillati</taxon>
        <taxon>Bacillota</taxon>
        <taxon>Clostridia</taxon>
        <taxon>Lachnospirales</taxon>
        <taxon>Lachnospiraceae</taxon>
        <taxon>Anaeromicropila</taxon>
    </lineage>
</organism>
<sequence>MDTNIYENEPILNVGIPYDDINWEDTLGQPFGSASSMNLFVFGDANNIVDVEGPIAIGGSFYSPRGLSVGFERKNGHVNIEYSPDLVRYLIGGNVSMNGPLVVVGHAVTGGRFQAANGSTYLIGKDHMNNQMDELKYLYYSENGSPYWTPSDKGDHYLIPSYDTPRVISPTRIRADLSSFFQNAYRSMTDYKNCIEQLPVNGSTIDNYHEWILRGNDPRQNVFLVDVSPNGLLNKGLRVDIPDGSIAIIRIRSGNHAHLQYGLYGDEAHANHILYVFEDATDIHMEVPADIWGSILAPQATFHGHPTGGHVSGNAALGAFAVNANSGFEFHMYPFVGNVLCGTETMPEQMPATITTPLPSPSPVQEIAPQVMPAPTPVPNQIEMPAPVPTAQQPEATCPSCPEVPTCPEALPCPTCPEAPTCPEQIPCPTCPETAPCPTCPEIPPCPDCPICPSIPEPTVCPICPEIPEPTTCPICPEVPVCPTCPEVPPCPSCPEQEPCPQCPVCPECPTCPEAETQYVAVPYPVPISISRSTFLVKHQDCFIQSGIILGSVWGCNCRSSHEWDVMLYSVCKHDIILLYCIKICNFGYFNFEVPFEGTYLLKICPSKRRRCAHNCNPKIIFKNVGVANLMIEK</sequence>
<dbReference type="EMBL" id="AP024169">
    <property type="protein sequence ID" value="BCN29980.1"/>
    <property type="molecule type" value="Genomic_DNA"/>
</dbReference>
<feature type="domain" description="Choice-of-anchor A" evidence="1">
    <location>
        <begin position="30"/>
        <end position="328"/>
    </location>
</feature>
<dbReference type="AlphaFoldDB" id="A0A7R7EIW1"/>